<dbReference type="EMBL" id="BJXR01000015">
    <property type="protein sequence ID" value="GEN06340.1"/>
    <property type="molecule type" value="Genomic_DNA"/>
</dbReference>
<evidence type="ECO:0000313" key="2">
    <source>
        <dbReference type="EMBL" id="GEN06340.1"/>
    </source>
</evidence>
<dbReference type="Proteomes" id="UP000321514">
    <property type="component" value="Unassembled WGS sequence"/>
</dbReference>
<dbReference type="PANTHER" id="PTHR23308">
    <property type="entry name" value="NUCLEAR INHIBITOR OF PROTEIN PHOSPHATASE-1"/>
    <property type="match status" value="1"/>
</dbReference>
<organism evidence="2 5">
    <name type="scientific">Myxococcus fulvus</name>
    <dbReference type="NCBI Taxonomy" id="33"/>
    <lineage>
        <taxon>Bacteria</taxon>
        <taxon>Pseudomonadati</taxon>
        <taxon>Myxococcota</taxon>
        <taxon>Myxococcia</taxon>
        <taxon>Myxococcales</taxon>
        <taxon>Cystobacterineae</taxon>
        <taxon>Myxococcaceae</taxon>
        <taxon>Myxococcus</taxon>
    </lineage>
</organism>
<keyword evidence="4" id="KW-1185">Reference proteome</keyword>
<name>A0A511SWQ4_MYXFU</name>
<dbReference type="OrthoDB" id="5381163at2"/>
<accession>A0A511SWQ4</accession>
<feature type="domain" description="FHA" evidence="1">
    <location>
        <begin position="86"/>
        <end position="137"/>
    </location>
</feature>
<protein>
    <submittedName>
        <fullName evidence="3">FHA domain-containing protein</fullName>
    </submittedName>
</protein>
<reference evidence="3 4" key="1">
    <citation type="submission" date="2016-10" db="EMBL/GenBank/DDBJ databases">
        <authorList>
            <person name="Varghese N."/>
            <person name="Submissions S."/>
        </authorList>
    </citation>
    <scope>NUCLEOTIDE SEQUENCE [LARGE SCALE GENOMIC DNA]</scope>
    <source>
        <strain evidence="3 4">DSM 16525</strain>
    </source>
</reference>
<dbReference type="Pfam" id="PF00498">
    <property type="entry name" value="FHA"/>
    <property type="match status" value="1"/>
</dbReference>
<dbReference type="AlphaFoldDB" id="A0A511SWQ4"/>
<dbReference type="Gene3D" id="2.60.200.20">
    <property type="match status" value="1"/>
</dbReference>
<proteinExistence type="predicted"/>
<dbReference type="PROSITE" id="PS50006">
    <property type="entry name" value="FHA_DOMAIN"/>
    <property type="match status" value="1"/>
</dbReference>
<dbReference type="SUPFAM" id="SSF49879">
    <property type="entry name" value="SMAD/FHA domain"/>
    <property type="match status" value="1"/>
</dbReference>
<dbReference type="Proteomes" id="UP000183760">
    <property type="component" value="Unassembled WGS sequence"/>
</dbReference>
<gene>
    <name evidence="2" type="ORF">MFU01_13770</name>
    <name evidence="3" type="ORF">SAMN05443572_102548</name>
</gene>
<evidence type="ECO:0000259" key="1">
    <source>
        <dbReference type="PROSITE" id="PS50006"/>
    </source>
</evidence>
<reference evidence="2 5" key="2">
    <citation type="submission" date="2019-07" db="EMBL/GenBank/DDBJ databases">
        <title>Whole genome shotgun sequence of Myxococcus fulvus NBRC 100333.</title>
        <authorList>
            <person name="Hosoyama A."/>
            <person name="Uohara A."/>
            <person name="Ohji S."/>
            <person name="Ichikawa N."/>
        </authorList>
    </citation>
    <scope>NUCLEOTIDE SEQUENCE [LARGE SCALE GENOMIC DNA]</scope>
    <source>
        <strain evidence="2 5">NBRC 100333</strain>
    </source>
</reference>
<evidence type="ECO:0000313" key="5">
    <source>
        <dbReference type="Proteomes" id="UP000321514"/>
    </source>
</evidence>
<comment type="caution">
    <text evidence="2">The sequence shown here is derived from an EMBL/GenBank/DDBJ whole genome shotgun (WGS) entry which is preliminary data.</text>
</comment>
<dbReference type="STRING" id="1334629.MFUL124B02_34015"/>
<dbReference type="InterPro" id="IPR050923">
    <property type="entry name" value="Cell_Proc_Reg/RNA_Proc"/>
</dbReference>
<dbReference type="InterPro" id="IPR008984">
    <property type="entry name" value="SMAD_FHA_dom_sf"/>
</dbReference>
<dbReference type="InterPro" id="IPR000253">
    <property type="entry name" value="FHA_dom"/>
</dbReference>
<evidence type="ECO:0000313" key="3">
    <source>
        <dbReference type="EMBL" id="SET51595.1"/>
    </source>
</evidence>
<dbReference type="EMBL" id="FOIB01000002">
    <property type="protein sequence ID" value="SET51595.1"/>
    <property type="molecule type" value="Genomic_DNA"/>
</dbReference>
<evidence type="ECO:0000313" key="4">
    <source>
        <dbReference type="Proteomes" id="UP000183760"/>
    </source>
</evidence>
<sequence length="175" mass="19009">MMTVQELRALSSRLTEAFFCKQVGPFVLVQKPPSPVMAQLALKMGAARTTMARDIPSLERQQVALWLHFDALTVATLPPVGGQDVLTVGRQPDCDLVVNEPSVSKRHAKLCWWGPSAGCTLVDLKSSNGTFVNAKEVESGGEMHLRDGDLLGFGDATFAYLLAPSFYAKMKRVGT</sequence>
<dbReference type="SMART" id="SM00240">
    <property type="entry name" value="FHA"/>
    <property type="match status" value="1"/>
</dbReference>
<dbReference type="CDD" id="cd00060">
    <property type="entry name" value="FHA"/>
    <property type="match status" value="1"/>
</dbReference>